<dbReference type="SMART" id="SM00220">
    <property type="entry name" value="S_TKc"/>
    <property type="match status" value="1"/>
</dbReference>
<feature type="transmembrane region" description="Helical" evidence="5">
    <location>
        <begin position="581"/>
        <end position="606"/>
    </location>
</feature>
<feature type="transmembrane region" description="Helical" evidence="5">
    <location>
        <begin position="557"/>
        <end position="574"/>
    </location>
</feature>
<dbReference type="EMBL" id="QWKH01000001">
    <property type="protein sequence ID" value="NBI33455.1"/>
    <property type="molecule type" value="Genomic_DNA"/>
</dbReference>
<dbReference type="Gene3D" id="3.30.200.20">
    <property type="entry name" value="Phosphorylase Kinase, domain 1"/>
    <property type="match status" value="1"/>
</dbReference>
<dbReference type="Gene3D" id="1.10.510.10">
    <property type="entry name" value="Transferase(Phosphotransferase) domain 1"/>
    <property type="match status" value="1"/>
</dbReference>
<evidence type="ECO:0000256" key="4">
    <source>
        <dbReference type="ARBA" id="ARBA00022840"/>
    </source>
</evidence>
<evidence type="ECO:0000256" key="3">
    <source>
        <dbReference type="ARBA" id="ARBA00022777"/>
    </source>
</evidence>
<name>A0A7C9JP39_9BACT</name>
<keyword evidence="5" id="KW-1133">Transmembrane helix</keyword>
<dbReference type="InterPro" id="IPR008271">
    <property type="entry name" value="Ser/Thr_kinase_AS"/>
</dbReference>
<dbReference type="InterPro" id="IPR011009">
    <property type="entry name" value="Kinase-like_dom_sf"/>
</dbReference>
<keyword evidence="5" id="KW-0812">Transmembrane</keyword>
<feature type="transmembrane region" description="Helical" evidence="5">
    <location>
        <begin position="354"/>
        <end position="382"/>
    </location>
</feature>
<evidence type="ECO:0000256" key="1">
    <source>
        <dbReference type="ARBA" id="ARBA00022679"/>
    </source>
</evidence>
<accession>A0A7C9JP39</accession>
<feature type="transmembrane region" description="Helical" evidence="5">
    <location>
        <begin position="446"/>
        <end position="467"/>
    </location>
</feature>
<gene>
    <name evidence="7" type="ORF">D1639_00070</name>
</gene>
<dbReference type="PROSITE" id="PS00108">
    <property type="entry name" value="PROTEIN_KINASE_ST"/>
    <property type="match status" value="1"/>
</dbReference>
<dbReference type="PROSITE" id="PS50011">
    <property type="entry name" value="PROTEIN_KINASE_DOM"/>
    <property type="match status" value="1"/>
</dbReference>
<evidence type="ECO:0000256" key="2">
    <source>
        <dbReference type="ARBA" id="ARBA00022741"/>
    </source>
</evidence>
<organism evidence="7">
    <name type="scientific">Muribaculaceae bacterium Z82</name>
    <dbReference type="NCBI Taxonomy" id="2304548"/>
    <lineage>
        <taxon>Bacteria</taxon>
        <taxon>Pseudomonadati</taxon>
        <taxon>Bacteroidota</taxon>
        <taxon>Bacteroidia</taxon>
        <taxon>Bacteroidales</taxon>
        <taxon>Muribaculaceae</taxon>
    </lineage>
</organism>
<evidence type="ECO:0000259" key="6">
    <source>
        <dbReference type="PROSITE" id="PS50011"/>
    </source>
</evidence>
<sequence>MERERGVADDDDDEELDPREAALRAAAAQEPELGPDGQPLVRALAHVPGLDEARTAATLNDESIVGVYDFEIRDATAYLIMEYVEGLTLTQFVSVYDSTLTLDMIAAVLQAVSRALGVAHENGVLHLDIKPDNVLINAKGQVKVTDFGLATLADAAGQGVAGGGTIGYMPLEQMRQQPLDVRCDEWALASMMYWLLAGSNPFLARDLKGAEAAIENAELVLPSLCWEDMAPELDDVVFQALDPEVDERFDSVQEFAKALKPFLGSAKKGKKQLAELVDAELRGDVEEEEPQFEDELPVEAGWPSREPGLPLCYRITPWHRAIGAAVAGAAGSGVLAACGWSLMDMTSGFANPLFWGLSGMVALVGALSPWVGALIACVVLGVGLVIANAPALGVVVVAAAVAWGLYCGRDSSAQANAGLTFPLAGWAGFGMLAPLMAGFTARPLRALATAAFSCLLALTLSSIGLAVDAAGDGDGAGGFAVEAPELPFESYDLPTALSAATVTKQAGGSTQLPEKRQAEGADSSAAATGLQVAPTVGSVVPCDIQGAVFAQLTAPQMWAVVVSWLAAAVLLSLVRLRRSRAAAVIGVAAAAVVLGVGICAAAFLAAGGRSTMPSPWSMASLVGCVAVMLVACAAIPAYSYTDDADVPEDAEVEKPAE</sequence>
<dbReference type="InterPro" id="IPR000719">
    <property type="entry name" value="Prot_kinase_dom"/>
</dbReference>
<proteinExistence type="predicted"/>
<dbReference type="CDD" id="cd14014">
    <property type="entry name" value="STKc_PknB_like"/>
    <property type="match status" value="1"/>
</dbReference>
<dbReference type="SUPFAM" id="SSF56112">
    <property type="entry name" value="Protein kinase-like (PK-like)"/>
    <property type="match status" value="1"/>
</dbReference>
<evidence type="ECO:0000256" key="5">
    <source>
        <dbReference type="SAM" id="Phobius"/>
    </source>
</evidence>
<comment type="caution">
    <text evidence="7">The sequence shown here is derived from an EMBL/GenBank/DDBJ whole genome shotgun (WGS) entry which is preliminary data.</text>
</comment>
<keyword evidence="5" id="KW-0472">Membrane</keyword>
<protein>
    <submittedName>
        <fullName evidence="7">Serine/threonine protein kinase</fullName>
    </submittedName>
</protein>
<dbReference type="Pfam" id="PF00069">
    <property type="entry name" value="Pkinase"/>
    <property type="match status" value="1"/>
</dbReference>
<dbReference type="AlphaFoldDB" id="A0A7C9JP39"/>
<feature type="transmembrane region" description="Helical" evidence="5">
    <location>
        <begin position="618"/>
        <end position="638"/>
    </location>
</feature>
<keyword evidence="4" id="KW-0067">ATP-binding</keyword>
<evidence type="ECO:0000313" key="7">
    <source>
        <dbReference type="EMBL" id="NBI33455.1"/>
    </source>
</evidence>
<dbReference type="PANTHER" id="PTHR43289:SF34">
    <property type="entry name" value="SERINE_THREONINE-PROTEIN KINASE YBDM-RELATED"/>
    <property type="match status" value="1"/>
</dbReference>
<dbReference type="GO" id="GO:0005524">
    <property type="term" value="F:ATP binding"/>
    <property type="evidence" value="ECO:0007669"/>
    <property type="project" value="UniProtKB-KW"/>
</dbReference>
<keyword evidence="3 7" id="KW-0418">Kinase</keyword>
<keyword evidence="1" id="KW-0808">Transferase</keyword>
<reference evidence="7" key="1">
    <citation type="submission" date="2018-08" db="EMBL/GenBank/DDBJ databases">
        <title>Murine metabolic-syndrome-specific gut microbial biobank.</title>
        <authorList>
            <person name="Liu C."/>
        </authorList>
    </citation>
    <scope>NUCLEOTIDE SEQUENCE [LARGE SCALE GENOMIC DNA]</scope>
    <source>
        <strain evidence="7">Z82</strain>
    </source>
</reference>
<keyword evidence="2" id="KW-0547">Nucleotide-binding</keyword>
<dbReference type="PANTHER" id="PTHR43289">
    <property type="entry name" value="MITOGEN-ACTIVATED PROTEIN KINASE KINASE KINASE 20-RELATED"/>
    <property type="match status" value="1"/>
</dbReference>
<feature type="domain" description="Protein kinase" evidence="6">
    <location>
        <begin position="1"/>
        <end position="263"/>
    </location>
</feature>
<feature type="transmembrane region" description="Helical" evidence="5">
    <location>
        <begin position="389"/>
        <end position="406"/>
    </location>
</feature>
<feature type="transmembrane region" description="Helical" evidence="5">
    <location>
        <begin position="321"/>
        <end position="342"/>
    </location>
</feature>
<dbReference type="GO" id="GO:0004674">
    <property type="term" value="F:protein serine/threonine kinase activity"/>
    <property type="evidence" value="ECO:0007669"/>
    <property type="project" value="UniProtKB-KW"/>
</dbReference>
<keyword evidence="7" id="KW-0723">Serine/threonine-protein kinase</keyword>
<feature type="transmembrane region" description="Helical" evidence="5">
    <location>
        <begin position="418"/>
        <end position="439"/>
    </location>
</feature>